<dbReference type="SUPFAM" id="SSF57716">
    <property type="entry name" value="Glucocorticoid receptor-like (DNA-binding domain)"/>
    <property type="match status" value="1"/>
</dbReference>
<dbReference type="Proteomes" id="UP000225706">
    <property type="component" value="Unassembled WGS sequence"/>
</dbReference>
<dbReference type="Pfam" id="PF13359">
    <property type="entry name" value="DDE_Tnp_4"/>
    <property type="match status" value="1"/>
</dbReference>
<organism evidence="9 10">
    <name type="scientific">Stylophora pistillata</name>
    <name type="common">Smooth cauliflower coral</name>
    <dbReference type="NCBI Taxonomy" id="50429"/>
    <lineage>
        <taxon>Eukaryota</taxon>
        <taxon>Metazoa</taxon>
        <taxon>Cnidaria</taxon>
        <taxon>Anthozoa</taxon>
        <taxon>Hexacorallia</taxon>
        <taxon>Scleractinia</taxon>
        <taxon>Astrocoeniina</taxon>
        <taxon>Pocilloporidae</taxon>
        <taxon>Stylophora</taxon>
    </lineage>
</organism>
<evidence type="ECO:0000256" key="3">
    <source>
        <dbReference type="ARBA" id="ARBA00022771"/>
    </source>
</evidence>
<keyword evidence="3 6" id="KW-0863">Zinc-finger</keyword>
<feature type="domain" description="THAP-type" evidence="8">
    <location>
        <begin position="8"/>
        <end position="94"/>
    </location>
</feature>
<sequence length="475" mass="53483">MAKKKSIMPQNCCVPGCTKKVYEEDGIKISYHKFPENRDLFMKWIVAIRRDEGKDFKVTEHTRVCSRHFKSSDYLPSLTGRKKSLKSMAVPSLFPWKQGSPIKRKSPRKRTLILKKTATKSQETTIAPARVDNCSTCDLVTFQESRASSPSTLADSASTTVEEPAEDLEALICELKLENERLVGEIRKITISNNNFQSEVEELKRRNDSLQSRVFCIEKFLPSEKDIAFYTGFPNKNVLESVFAFLDPGKKGENINYWHSDSPCDVPSPPCQRDEEDIPKQVWPSRANVDLCMPADFKDKYPSTRVVIDCTEVRCQMPKSLCLNSELFSSYKNHTTLKGLIGISPGGAITFISQLYTGHISDREIVTRSGFLNLPFNRGDSVMADKGFTIQDLLPLGVSLNIPPFLGNKGQMSAAEVVETQSIASVRIHVERAINKIKNFHIWDSVVPFTLFGVVNQMWVVCAMLCNFQNSIISA</sequence>
<evidence type="ECO:0000313" key="10">
    <source>
        <dbReference type="Proteomes" id="UP000225706"/>
    </source>
</evidence>
<proteinExistence type="predicted"/>
<keyword evidence="5 6" id="KW-0238">DNA-binding</keyword>
<dbReference type="GO" id="GO:0008270">
    <property type="term" value="F:zinc ion binding"/>
    <property type="evidence" value="ECO:0007669"/>
    <property type="project" value="UniProtKB-KW"/>
</dbReference>
<dbReference type="InterPro" id="IPR006612">
    <property type="entry name" value="THAP_Znf"/>
</dbReference>
<evidence type="ECO:0000259" key="8">
    <source>
        <dbReference type="PROSITE" id="PS50950"/>
    </source>
</evidence>
<dbReference type="Pfam" id="PF05485">
    <property type="entry name" value="THAP"/>
    <property type="match status" value="1"/>
</dbReference>
<evidence type="ECO:0000256" key="6">
    <source>
        <dbReference type="PROSITE-ProRule" id="PRU00309"/>
    </source>
</evidence>
<dbReference type="AlphaFoldDB" id="A0A2B4RFP7"/>
<evidence type="ECO:0000256" key="5">
    <source>
        <dbReference type="ARBA" id="ARBA00023125"/>
    </source>
</evidence>
<evidence type="ECO:0000256" key="4">
    <source>
        <dbReference type="ARBA" id="ARBA00022833"/>
    </source>
</evidence>
<reference evidence="10" key="1">
    <citation type="journal article" date="2017" name="bioRxiv">
        <title>Comparative analysis of the genomes of Stylophora pistillata and Acropora digitifera provides evidence for extensive differences between species of corals.</title>
        <authorList>
            <person name="Voolstra C.R."/>
            <person name="Li Y."/>
            <person name="Liew Y.J."/>
            <person name="Baumgarten S."/>
            <person name="Zoccola D."/>
            <person name="Flot J.-F."/>
            <person name="Tambutte S."/>
            <person name="Allemand D."/>
            <person name="Aranda M."/>
        </authorList>
    </citation>
    <scope>NUCLEOTIDE SEQUENCE [LARGE SCALE GENOMIC DNA]</scope>
</reference>
<name>A0A2B4RFP7_STYPI</name>
<dbReference type="InterPro" id="IPR027806">
    <property type="entry name" value="HARBI1_dom"/>
</dbReference>
<dbReference type="PANTHER" id="PTHR23080:SF133">
    <property type="entry name" value="SI:CH211-262I1.5-RELATED"/>
    <property type="match status" value="1"/>
</dbReference>
<evidence type="ECO:0000313" key="9">
    <source>
        <dbReference type="EMBL" id="PFX15996.1"/>
    </source>
</evidence>
<evidence type="ECO:0000256" key="7">
    <source>
        <dbReference type="SAM" id="Coils"/>
    </source>
</evidence>
<comment type="caution">
    <text evidence="9">The sequence shown here is derived from an EMBL/GenBank/DDBJ whole genome shotgun (WGS) entry which is preliminary data.</text>
</comment>
<protein>
    <submittedName>
        <fullName evidence="9">THAP domain-containing protein 2</fullName>
    </submittedName>
</protein>
<dbReference type="SMART" id="SM00980">
    <property type="entry name" value="THAP"/>
    <property type="match status" value="1"/>
</dbReference>
<feature type="coiled-coil region" evidence="7">
    <location>
        <begin position="186"/>
        <end position="213"/>
    </location>
</feature>
<accession>A0A2B4RFP7</accession>
<comment type="cofactor">
    <cofactor evidence="1">
        <name>a divalent metal cation</name>
        <dbReference type="ChEBI" id="CHEBI:60240"/>
    </cofactor>
</comment>
<dbReference type="InterPro" id="IPR038441">
    <property type="entry name" value="THAP_Znf_sf"/>
</dbReference>
<keyword evidence="10" id="KW-1185">Reference proteome</keyword>
<evidence type="ECO:0000256" key="2">
    <source>
        <dbReference type="ARBA" id="ARBA00022723"/>
    </source>
</evidence>
<dbReference type="SMART" id="SM00692">
    <property type="entry name" value="DM3"/>
    <property type="match status" value="1"/>
</dbReference>
<keyword evidence="2" id="KW-0479">Metal-binding</keyword>
<dbReference type="EMBL" id="LSMT01000587">
    <property type="protein sequence ID" value="PFX15996.1"/>
    <property type="molecule type" value="Genomic_DNA"/>
</dbReference>
<evidence type="ECO:0000256" key="1">
    <source>
        <dbReference type="ARBA" id="ARBA00001968"/>
    </source>
</evidence>
<dbReference type="PROSITE" id="PS50950">
    <property type="entry name" value="ZF_THAP"/>
    <property type="match status" value="1"/>
</dbReference>
<keyword evidence="7" id="KW-0175">Coiled coil</keyword>
<dbReference type="OrthoDB" id="5954880at2759"/>
<gene>
    <name evidence="9" type="primary">Thap2</name>
    <name evidence="9" type="ORF">AWC38_SpisGene19756</name>
</gene>
<dbReference type="STRING" id="50429.A0A2B4RFP7"/>
<keyword evidence="4" id="KW-0862">Zinc</keyword>
<dbReference type="Gene3D" id="6.20.210.20">
    <property type="entry name" value="THAP domain"/>
    <property type="match status" value="1"/>
</dbReference>
<dbReference type="GO" id="GO:0003677">
    <property type="term" value="F:DNA binding"/>
    <property type="evidence" value="ECO:0007669"/>
    <property type="project" value="UniProtKB-UniRule"/>
</dbReference>
<dbReference type="PANTHER" id="PTHR23080">
    <property type="entry name" value="THAP DOMAIN PROTEIN"/>
    <property type="match status" value="1"/>
</dbReference>